<name>A0A8T2R558_CERRI</name>
<dbReference type="InterPro" id="IPR002763">
    <property type="entry name" value="DUF72"/>
</dbReference>
<dbReference type="PANTHER" id="PTHR30348:SF4">
    <property type="entry name" value="DUF72 DOMAIN-CONTAINING PROTEIN"/>
    <property type="match status" value="1"/>
</dbReference>
<comment type="caution">
    <text evidence="2">The sequence shown here is derived from an EMBL/GenBank/DDBJ whole genome shotgun (WGS) entry which is preliminary data.</text>
</comment>
<dbReference type="EMBL" id="CM035434">
    <property type="protein sequence ID" value="KAH7291129.1"/>
    <property type="molecule type" value="Genomic_DNA"/>
</dbReference>
<protein>
    <recommendedName>
        <fullName evidence="4">DUF72 domain-containing protein</fullName>
    </recommendedName>
</protein>
<keyword evidence="3" id="KW-1185">Reference proteome</keyword>
<reference evidence="2" key="1">
    <citation type="submission" date="2021-08" db="EMBL/GenBank/DDBJ databases">
        <title>WGS assembly of Ceratopteris richardii.</title>
        <authorList>
            <person name="Marchant D.B."/>
            <person name="Chen G."/>
            <person name="Jenkins J."/>
            <person name="Shu S."/>
            <person name="Leebens-Mack J."/>
            <person name="Grimwood J."/>
            <person name="Schmutz J."/>
            <person name="Soltis P."/>
            <person name="Soltis D."/>
            <person name="Chen Z.-H."/>
        </authorList>
    </citation>
    <scope>NUCLEOTIDE SEQUENCE</scope>
    <source>
        <strain evidence="2">Whitten #5841</strain>
        <tissue evidence="2">Leaf</tissue>
    </source>
</reference>
<evidence type="ECO:0000313" key="2">
    <source>
        <dbReference type="EMBL" id="KAH7291130.1"/>
    </source>
</evidence>
<dbReference type="Proteomes" id="UP000825935">
    <property type="component" value="Chromosome 29"/>
</dbReference>
<evidence type="ECO:0008006" key="4">
    <source>
        <dbReference type="Google" id="ProtNLM"/>
    </source>
</evidence>
<sequence>MKRVESNHVKVNRQPVATGKQTSNKRKKPVEKHPYQTLTEDKGLCVPWTQTESLKRVGYGAFRVGTSGYVYEHWKGIVYPTDVSHKKWFALYTSLFDTVEINYSFYHLPSEEVIDSWKAQAPSGFCYALKFSRFGTHMKRLKDPEGPISLFVDRVARLGQNALGPFLVQLPPKFKPDLERLKNFLERLPDQYRWAIEFRDKRWLCDDVFSLLRSHNIPMCIHDHIDIPKLHPKVLTANWTYIRFHGRNYQRQYTHDELQTWSIWIKGVLEMGHDVYAYFNNDFKGYAAYNALELRDMVFT</sequence>
<evidence type="ECO:0000313" key="3">
    <source>
        <dbReference type="Proteomes" id="UP000825935"/>
    </source>
</evidence>
<dbReference type="EMBL" id="CM035434">
    <property type="protein sequence ID" value="KAH7291130.1"/>
    <property type="molecule type" value="Genomic_DNA"/>
</dbReference>
<gene>
    <name evidence="2" type="ORF">KP509_29G001700</name>
</gene>
<dbReference type="PANTHER" id="PTHR30348">
    <property type="entry name" value="UNCHARACTERIZED PROTEIN YECE"/>
    <property type="match status" value="1"/>
</dbReference>
<organism evidence="2 3">
    <name type="scientific">Ceratopteris richardii</name>
    <name type="common">Triangle waterfern</name>
    <dbReference type="NCBI Taxonomy" id="49495"/>
    <lineage>
        <taxon>Eukaryota</taxon>
        <taxon>Viridiplantae</taxon>
        <taxon>Streptophyta</taxon>
        <taxon>Embryophyta</taxon>
        <taxon>Tracheophyta</taxon>
        <taxon>Polypodiopsida</taxon>
        <taxon>Polypodiidae</taxon>
        <taxon>Polypodiales</taxon>
        <taxon>Pteridineae</taxon>
        <taxon>Pteridaceae</taxon>
        <taxon>Parkerioideae</taxon>
        <taxon>Ceratopteris</taxon>
    </lineage>
</organism>
<proteinExistence type="predicted"/>
<dbReference type="OrthoDB" id="10267663at2759"/>
<dbReference type="Gene3D" id="3.20.20.410">
    <property type="entry name" value="Protein of unknown function UPF0759"/>
    <property type="match status" value="1"/>
</dbReference>
<dbReference type="Pfam" id="PF01904">
    <property type="entry name" value="DUF72"/>
    <property type="match status" value="1"/>
</dbReference>
<evidence type="ECO:0000256" key="1">
    <source>
        <dbReference type="SAM" id="MobiDB-lite"/>
    </source>
</evidence>
<feature type="region of interest" description="Disordered" evidence="1">
    <location>
        <begin position="1"/>
        <end position="33"/>
    </location>
</feature>
<dbReference type="AlphaFoldDB" id="A0A8T2R558"/>
<accession>A0A8T2R558</accession>
<dbReference type="InterPro" id="IPR036520">
    <property type="entry name" value="UPF0759_sf"/>
</dbReference>
<dbReference type="SUPFAM" id="SSF117396">
    <property type="entry name" value="TM1631-like"/>
    <property type="match status" value="1"/>
</dbReference>